<dbReference type="InterPro" id="IPR031851">
    <property type="entry name" value="DUF4750"/>
</dbReference>
<dbReference type="AlphaFoldDB" id="A0AAW1R4X3"/>
<feature type="region of interest" description="Disordered" evidence="1">
    <location>
        <begin position="47"/>
        <end position="107"/>
    </location>
</feature>
<organism evidence="2 3">
    <name type="scientific">[Myrmecia] bisecta</name>
    <dbReference type="NCBI Taxonomy" id="41462"/>
    <lineage>
        <taxon>Eukaryota</taxon>
        <taxon>Viridiplantae</taxon>
        <taxon>Chlorophyta</taxon>
        <taxon>core chlorophytes</taxon>
        <taxon>Trebouxiophyceae</taxon>
        <taxon>Trebouxiales</taxon>
        <taxon>Trebouxiaceae</taxon>
        <taxon>Myrmecia</taxon>
    </lineage>
</organism>
<comment type="caution">
    <text evidence="2">The sequence shown here is derived from an EMBL/GenBank/DDBJ whole genome shotgun (WGS) entry which is preliminary data.</text>
</comment>
<evidence type="ECO:0000256" key="1">
    <source>
        <dbReference type="SAM" id="MobiDB-lite"/>
    </source>
</evidence>
<reference evidence="2 3" key="1">
    <citation type="journal article" date="2024" name="Nat. Commun.">
        <title>Phylogenomics reveals the evolutionary origins of lichenization in chlorophyte algae.</title>
        <authorList>
            <person name="Puginier C."/>
            <person name="Libourel C."/>
            <person name="Otte J."/>
            <person name="Skaloud P."/>
            <person name="Haon M."/>
            <person name="Grisel S."/>
            <person name="Petersen M."/>
            <person name="Berrin J.G."/>
            <person name="Delaux P.M."/>
            <person name="Dal Grande F."/>
            <person name="Keller J."/>
        </authorList>
    </citation>
    <scope>NUCLEOTIDE SEQUENCE [LARGE SCALE GENOMIC DNA]</scope>
    <source>
        <strain evidence="2 3">SAG 2043</strain>
    </source>
</reference>
<evidence type="ECO:0000313" key="2">
    <source>
        <dbReference type="EMBL" id="KAK9828724.1"/>
    </source>
</evidence>
<dbReference type="Pfam" id="PF15938">
    <property type="entry name" value="DUF4750"/>
    <property type="match status" value="1"/>
</dbReference>
<proteinExistence type="predicted"/>
<dbReference type="EMBL" id="JALJOR010000001">
    <property type="protein sequence ID" value="KAK9828724.1"/>
    <property type="molecule type" value="Genomic_DNA"/>
</dbReference>
<keyword evidence="3" id="KW-1185">Reference proteome</keyword>
<evidence type="ECO:0000313" key="3">
    <source>
        <dbReference type="Proteomes" id="UP001489004"/>
    </source>
</evidence>
<sequence>MEQLLVACGLVATLLLVLLLVHFWWRLLWHTTMSKFPVFQELFGKRKQNKASKEQSAAEIARVRRQHSRHGPVQKSSSFKRSNSLGRSGASGGGQTSPSQDPFPHAS</sequence>
<protein>
    <submittedName>
        <fullName evidence="2">Uncharacterized protein</fullName>
    </submittedName>
</protein>
<gene>
    <name evidence="2" type="ORF">WJX72_001722</name>
</gene>
<accession>A0AAW1R4X3</accession>
<name>A0AAW1R4X3_9CHLO</name>
<feature type="compositionally biased region" description="Basic residues" evidence="1">
    <location>
        <begin position="63"/>
        <end position="72"/>
    </location>
</feature>
<feature type="compositionally biased region" description="Polar residues" evidence="1">
    <location>
        <begin position="74"/>
        <end position="86"/>
    </location>
</feature>
<dbReference type="Proteomes" id="UP001489004">
    <property type="component" value="Unassembled WGS sequence"/>
</dbReference>